<feature type="region of interest" description="Disordered" evidence="2">
    <location>
        <begin position="146"/>
        <end position="165"/>
    </location>
</feature>
<dbReference type="InterPro" id="IPR004045">
    <property type="entry name" value="Glutathione_S-Trfase_N"/>
</dbReference>
<dbReference type="InterPro" id="IPR036976">
    <property type="entry name" value="RimM_N_sf"/>
</dbReference>
<comment type="similarity">
    <text evidence="1">Belongs to the GST superfamily.</text>
</comment>
<feature type="domain" description="GST N-terminal" evidence="3">
    <location>
        <begin position="206"/>
        <end position="293"/>
    </location>
</feature>
<dbReference type="HAMAP" id="MF_00014">
    <property type="entry name" value="Ribosome_mat_RimM"/>
    <property type="match status" value="1"/>
</dbReference>
<dbReference type="Proteomes" id="UP000038045">
    <property type="component" value="Unplaced"/>
</dbReference>
<dbReference type="GO" id="GO:0006364">
    <property type="term" value="P:rRNA processing"/>
    <property type="evidence" value="ECO:0007669"/>
    <property type="project" value="InterPro"/>
</dbReference>
<dbReference type="AlphaFoldDB" id="A0A0N4ZJE3"/>
<evidence type="ECO:0000259" key="3">
    <source>
        <dbReference type="PROSITE" id="PS50404"/>
    </source>
</evidence>
<dbReference type="PANTHER" id="PTHR44051">
    <property type="entry name" value="GLUTATHIONE S-TRANSFERASE-RELATED"/>
    <property type="match status" value="1"/>
</dbReference>
<dbReference type="InterPro" id="IPR009000">
    <property type="entry name" value="Transl_B-barrel_sf"/>
</dbReference>
<dbReference type="Pfam" id="PF02798">
    <property type="entry name" value="GST_N"/>
    <property type="match status" value="1"/>
</dbReference>
<evidence type="ECO:0000313" key="5">
    <source>
        <dbReference type="WBParaSite" id="PTRK_0000807800.1"/>
    </source>
</evidence>
<evidence type="ECO:0000313" key="4">
    <source>
        <dbReference type="Proteomes" id="UP000038045"/>
    </source>
</evidence>
<dbReference type="SUPFAM" id="SSF50346">
    <property type="entry name" value="PRC-barrel domain"/>
    <property type="match status" value="1"/>
</dbReference>
<dbReference type="SUPFAM" id="SSF50447">
    <property type="entry name" value="Translation proteins"/>
    <property type="match status" value="1"/>
</dbReference>
<sequence>PPPTLRPLILVGQIGGAFGVKGEVRISAYTADPMALVGYSPLLGADGKPALTLISARPDKAGVVARVKEIATKEEADARRGQKLFVTRDALPEPEEDEFYLTDLVGLEGRDPADVVLGKVKSVQNFGADDMLEIAPAEGGPTWLAAHRPPDRSQRPRRTLTHGHSPHGRLRIVLRFPTWTGSHQPERSMADLSAFPVTRQFPPQHPDRLQLYSLPTPNGVKVSIMLEETGLAYEAHLVDIGKDETWTPEFLSLNPNNKIPAIIDPHGPGGKPLALFESGAILLYLAEKTGRFLPADPAARY</sequence>
<organism evidence="4 5">
    <name type="scientific">Parastrongyloides trichosuri</name>
    <name type="common">Possum-specific nematode worm</name>
    <dbReference type="NCBI Taxonomy" id="131310"/>
    <lineage>
        <taxon>Eukaryota</taxon>
        <taxon>Metazoa</taxon>
        <taxon>Ecdysozoa</taxon>
        <taxon>Nematoda</taxon>
        <taxon>Chromadorea</taxon>
        <taxon>Rhabditida</taxon>
        <taxon>Tylenchina</taxon>
        <taxon>Panagrolaimomorpha</taxon>
        <taxon>Strongyloidoidea</taxon>
        <taxon>Strongyloididae</taxon>
        <taxon>Parastrongyloides</taxon>
    </lineage>
</organism>
<keyword evidence="4" id="KW-1185">Reference proteome</keyword>
<dbReference type="Gene3D" id="3.40.30.10">
    <property type="entry name" value="Glutaredoxin"/>
    <property type="match status" value="1"/>
</dbReference>
<dbReference type="STRING" id="131310.A0A0N4ZJE3"/>
<dbReference type="Gene3D" id="2.40.30.60">
    <property type="entry name" value="RimM"/>
    <property type="match status" value="1"/>
</dbReference>
<dbReference type="GO" id="GO:0005840">
    <property type="term" value="C:ribosome"/>
    <property type="evidence" value="ECO:0007669"/>
    <property type="project" value="InterPro"/>
</dbReference>
<reference evidence="5" key="1">
    <citation type="submission" date="2017-02" db="UniProtKB">
        <authorList>
            <consortium name="WormBaseParasite"/>
        </authorList>
    </citation>
    <scope>IDENTIFICATION</scope>
</reference>
<dbReference type="PANTHER" id="PTHR44051:SF19">
    <property type="entry name" value="DISULFIDE-BOND OXIDOREDUCTASE YFCG"/>
    <property type="match status" value="1"/>
</dbReference>
<dbReference type="InterPro" id="IPR036249">
    <property type="entry name" value="Thioredoxin-like_sf"/>
</dbReference>
<dbReference type="NCBIfam" id="TIGR02273">
    <property type="entry name" value="16S_RimM"/>
    <property type="match status" value="1"/>
</dbReference>
<dbReference type="InterPro" id="IPR011033">
    <property type="entry name" value="PRC_barrel-like_sf"/>
</dbReference>
<name>A0A0N4ZJE3_PARTI</name>
<dbReference type="PROSITE" id="PS50404">
    <property type="entry name" value="GST_NTER"/>
    <property type="match status" value="1"/>
</dbReference>
<evidence type="ECO:0000256" key="2">
    <source>
        <dbReference type="SAM" id="MobiDB-lite"/>
    </source>
</evidence>
<dbReference type="WBParaSite" id="PTRK_0000807800.1">
    <property type="protein sequence ID" value="PTRK_0000807800.1"/>
    <property type="gene ID" value="PTRK_0000807800"/>
</dbReference>
<dbReference type="GO" id="GO:0043022">
    <property type="term" value="F:ribosome binding"/>
    <property type="evidence" value="ECO:0007669"/>
    <property type="project" value="InterPro"/>
</dbReference>
<evidence type="ECO:0000256" key="1">
    <source>
        <dbReference type="ARBA" id="ARBA00007409"/>
    </source>
</evidence>
<protein>
    <submittedName>
        <fullName evidence="5">GST N-terminal domain-containing protein</fullName>
    </submittedName>
</protein>
<dbReference type="Gene3D" id="2.30.30.240">
    <property type="entry name" value="PRC-barrel domain"/>
    <property type="match status" value="1"/>
</dbReference>
<dbReference type="InterPro" id="IPR011961">
    <property type="entry name" value="RimM"/>
</dbReference>
<dbReference type="CDD" id="cd03048">
    <property type="entry name" value="GST_N_Ure2p_like"/>
    <property type="match status" value="1"/>
</dbReference>
<proteinExistence type="inferred from homology"/>
<accession>A0A0N4ZJE3</accession>
<dbReference type="Pfam" id="PF01782">
    <property type="entry name" value="RimM"/>
    <property type="match status" value="1"/>
</dbReference>
<dbReference type="InterPro" id="IPR002676">
    <property type="entry name" value="RimM_N"/>
</dbReference>
<dbReference type="SUPFAM" id="SSF52833">
    <property type="entry name" value="Thioredoxin-like"/>
    <property type="match status" value="1"/>
</dbReference>
<feature type="compositionally biased region" description="Basic residues" evidence="2">
    <location>
        <begin position="155"/>
        <end position="165"/>
    </location>
</feature>